<evidence type="ECO:0000256" key="5">
    <source>
        <dbReference type="ARBA" id="ARBA00022692"/>
    </source>
</evidence>
<dbReference type="AlphaFoldDB" id="A0A6P8IG11"/>
<dbReference type="SMART" id="SM00235">
    <property type="entry name" value="ZnMc"/>
    <property type="match status" value="1"/>
</dbReference>
<dbReference type="CDD" id="cd04280">
    <property type="entry name" value="ZnMc_astacin_like"/>
    <property type="match status" value="1"/>
</dbReference>
<feature type="chain" id="PRO_5028524476" description="Metalloendopeptidase" evidence="14">
    <location>
        <begin position="26"/>
        <end position="707"/>
    </location>
</feature>
<keyword evidence="4 13" id="KW-0645">Protease</keyword>
<feature type="domain" description="ShKT" evidence="16">
    <location>
        <begin position="544"/>
        <end position="580"/>
    </location>
</feature>
<dbReference type="InterPro" id="IPR001506">
    <property type="entry name" value="Peptidase_M12A"/>
</dbReference>
<feature type="domain" description="ShKT" evidence="16">
    <location>
        <begin position="598"/>
        <end position="633"/>
    </location>
</feature>
<dbReference type="PROSITE" id="PS50060">
    <property type="entry name" value="MAM_2"/>
    <property type="match status" value="1"/>
</dbReference>
<keyword evidence="9" id="KW-0472">Membrane</keyword>
<dbReference type="FunCoup" id="A0A6P8IG11">
    <property type="interactions" value="83"/>
</dbReference>
<dbReference type="Gene3D" id="2.60.120.200">
    <property type="match status" value="1"/>
</dbReference>
<gene>
    <name evidence="19" type="primary">LOC116300825</name>
</gene>
<keyword evidence="5" id="KW-0812">Transmembrane</keyword>
<dbReference type="InterPro" id="IPR000998">
    <property type="entry name" value="MAM_dom"/>
</dbReference>
<feature type="binding site" evidence="13">
    <location>
        <position position="160"/>
    </location>
    <ligand>
        <name>Zn(2+)</name>
        <dbReference type="ChEBI" id="CHEBI:29105"/>
        <note>catalytic</note>
    </ligand>
</feature>
<dbReference type="GO" id="GO:0008270">
    <property type="term" value="F:zinc ion binding"/>
    <property type="evidence" value="ECO:0007669"/>
    <property type="project" value="UniProtKB-UniRule"/>
</dbReference>
<dbReference type="GO" id="GO:0016020">
    <property type="term" value="C:membrane"/>
    <property type="evidence" value="ECO:0007669"/>
    <property type="project" value="UniProtKB-SubCell"/>
</dbReference>
<evidence type="ECO:0000256" key="11">
    <source>
        <dbReference type="ARBA" id="ARBA00023180"/>
    </source>
</evidence>
<evidence type="ECO:0000256" key="8">
    <source>
        <dbReference type="ARBA" id="ARBA00022989"/>
    </source>
</evidence>
<dbReference type="PANTHER" id="PTHR10127">
    <property type="entry name" value="DISCOIDIN, CUB, EGF, LAMININ , AND ZINC METALLOPROTEASE DOMAIN CONTAINING"/>
    <property type="match status" value="1"/>
</dbReference>
<organism evidence="18 19">
    <name type="scientific">Actinia tenebrosa</name>
    <name type="common">Australian red waratah sea anemone</name>
    <dbReference type="NCBI Taxonomy" id="6105"/>
    <lineage>
        <taxon>Eukaryota</taxon>
        <taxon>Metazoa</taxon>
        <taxon>Cnidaria</taxon>
        <taxon>Anthozoa</taxon>
        <taxon>Hexacorallia</taxon>
        <taxon>Actiniaria</taxon>
        <taxon>Actiniidae</taxon>
        <taxon>Actinia</taxon>
    </lineage>
</organism>
<protein>
    <recommendedName>
        <fullName evidence="14">Metalloendopeptidase</fullName>
        <ecNumber evidence="14">3.4.24.-</ecNumber>
    </recommendedName>
</protein>
<comment type="function">
    <text evidence="1">Metalloprotease.</text>
</comment>
<comment type="cofactor">
    <cofactor evidence="13 14">
        <name>Zn(2+)</name>
        <dbReference type="ChEBI" id="CHEBI:29105"/>
    </cofactor>
    <text evidence="13 14">Binds 1 zinc ion per subunit.</text>
</comment>
<dbReference type="PROSITE" id="PS00740">
    <property type="entry name" value="MAM_1"/>
    <property type="match status" value="1"/>
</dbReference>
<accession>A0A6P8IG11</accession>
<dbReference type="Pfam" id="PF01549">
    <property type="entry name" value="ShK"/>
    <property type="match status" value="4"/>
</dbReference>
<feature type="domain" description="ShKT" evidence="16">
    <location>
        <begin position="670"/>
        <end position="706"/>
    </location>
</feature>
<evidence type="ECO:0000256" key="10">
    <source>
        <dbReference type="ARBA" id="ARBA00023157"/>
    </source>
</evidence>
<feature type="binding site" evidence="13">
    <location>
        <position position="170"/>
    </location>
    <ligand>
        <name>Zn(2+)</name>
        <dbReference type="ChEBI" id="CHEBI:29105"/>
        <note>catalytic</note>
    </ligand>
</feature>
<evidence type="ECO:0000259" key="17">
    <source>
        <dbReference type="PROSITE" id="PS51864"/>
    </source>
</evidence>
<dbReference type="EC" id="3.4.24.-" evidence="14"/>
<dbReference type="KEGG" id="aten:116300825"/>
<dbReference type="PRINTS" id="PR01705">
    <property type="entry name" value="TSP1REPEAT"/>
</dbReference>
<dbReference type="GO" id="GO:0090729">
    <property type="term" value="F:toxin activity"/>
    <property type="evidence" value="ECO:0007669"/>
    <property type="project" value="UniProtKB-KW"/>
</dbReference>
<dbReference type="GeneID" id="116300825"/>
<dbReference type="GO" id="GO:0004222">
    <property type="term" value="F:metalloendopeptidase activity"/>
    <property type="evidence" value="ECO:0007669"/>
    <property type="project" value="UniProtKB-UniRule"/>
</dbReference>
<keyword evidence="14" id="KW-0732">Signal</keyword>
<dbReference type="PRINTS" id="PR00480">
    <property type="entry name" value="ASTACIN"/>
</dbReference>
<keyword evidence="3" id="KW-0800">Toxin</keyword>
<dbReference type="Pfam" id="PF01400">
    <property type="entry name" value="Astacin"/>
    <property type="match status" value="1"/>
</dbReference>
<feature type="signal peptide" evidence="14">
    <location>
        <begin position="1"/>
        <end position="25"/>
    </location>
</feature>
<dbReference type="InterPro" id="IPR034035">
    <property type="entry name" value="Astacin-like_dom"/>
</dbReference>
<dbReference type="InterPro" id="IPR006026">
    <property type="entry name" value="Peptidase_Metallo"/>
</dbReference>
<keyword evidence="8" id="KW-1133">Transmembrane helix</keyword>
<evidence type="ECO:0000256" key="13">
    <source>
        <dbReference type="PROSITE-ProRule" id="PRU01211"/>
    </source>
</evidence>
<dbReference type="Pfam" id="PF00629">
    <property type="entry name" value="MAM"/>
    <property type="match status" value="1"/>
</dbReference>
<evidence type="ECO:0000256" key="3">
    <source>
        <dbReference type="ARBA" id="ARBA00022656"/>
    </source>
</evidence>
<keyword evidence="10" id="KW-1015">Disulfide bond</keyword>
<evidence type="ECO:0000313" key="19">
    <source>
        <dbReference type="RefSeq" id="XP_031565641.1"/>
    </source>
</evidence>
<comment type="subcellular location">
    <subcellularLocation>
        <location evidence="2">Membrane</location>
        <topology evidence="2">Single-pass membrane protein</topology>
    </subcellularLocation>
</comment>
<dbReference type="SUPFAM" id="SSF82895">
    <property type="entry name" value="TSP-1 type 1 repeat"/>
    <property type="match status" value="2"/>
</dbReference>
<evidence type="ECO:0000313" key="18">
    <source>
        <dbReference type="Proteomes" id="UP000515163"/>
    </source>
</evidence>
<feature type="domain" description="Peptidase M12A" evidence="17">
    <location>
        <begin position="58"/>
        <end position="264"/>
    </location>
</feature>
<evidence type="ECO:0000256" key="1">
    <source>
        <dbReference type="ARBA" id="ARBA00002657"/>
    </source>
</evidence>
<evidence type="ECO:0000256" key="9">
    <source>
        <dbReference type="ARBA" id="ARBA00023136"/>
    </source>
</evidence>
<evidence type="ECO:0000256" key="14">
    <source>
        <dbReference type="RuleBase" id="RU361183"/>
    </source>
</evidence>
<keyword evidence="7 13" id="KW-0378">Hydrolase</keyword>
<dbReference type="InterPro" id="IPR000884">
    <property type="entry name" value="TSP1_rpt"/>
</dbReference>
<keyword evidence="13 14" id="KW-0482">Metalloprotease</keyword>
<dbReference type="SMART" id="SM00254">
    <property type="entry name" value="ShKT"/>
    <property type="match status" value="4"/>
</dbReference>
<evidence type="ECO:0000256" key="7">
    <source>
        <dbReference type="ARBA" id="ARBA00022801"/>
    </source>
</evidence>
<feature type="binding site" evidence="13">
    <location>
        <position position="164"/>
    </location>
    <ligand>
        <name>Zn(2+)</name>
        <dbReference type="ChEBI" id="CHEBI:29105"/>
        <note>catalytic</note>
    </ligand>
</feature>
<dbReference type="SUPFAM" id="SSF49899">
    <property type="entry name" value="Concanavalin A-like lectins/glucanases"/>
    <property type="match status" value="1"/>
</dbReference>
<keyword evidence="18" id="KW-1185">Reference proteome</keyword>
<dbReference type="PROSITE" id="PS50092">
    <property type="entry name" value="TSP1"/>
    <property type="match status" value="2"/>
</dbReference>
<evidence type="ECO:0000256" key="12">
    <source>
        <dbReference type="PROSITE-ProRule" id="PRU01005"/>
    </source>
</evidence>
<keyword evidence="13 14" id="KW-0862">Zinc</keyword>
<dbReference type="PROSITE" id="PS51864">
    <property type="entry name" value="ASTACIN"/>
    <property type="match status" value="1"/>
</dbReference>
<dbReference type="PANTHER" id="PTHR10127:SF873">
    <property type="entry name" value="METALLOENDOPEPTIDASE"/>
    <property type="match status" value="1"/>
</dbReference>
<dbReference type="InterPro" id="IPR024079">
    <property type="entry name" value="MetalloPept_cat_dom_sf"/>
</dbReference>
<feature type="active site" evidence="13">
    <location>
        <position position="161"/>
    </location>
</feature>
<dbReference type="SUPFAM" id="SSF55486">
    <property type="entry name" value="Metalloproteases ('zincins'), catalytic domain"/>
    <property type="match status" value="1"/>
</dbReference>
<dbReference type="Pfam" id="PF00090">
    <property type="entry name" value="TSP_1"/>
    <property type="match status" value="2"/>
</dbReference>
<name>A0A6P8IG11_ACTTE</name>
<sequence length="707" mass="79801">MAKSLVKGLVLVFLLNTFMVEQSEAGKVKAAKKGYESVFGSVLAANDAVRKSLALEANAKDTDSEKASNLKEQSMILYQGDIVLDPYTYKLIKASKINRAKRNAHRSRSSLWTSRTIPYFIPSKMGNVWCSSMIGKMYFKAGKQRVSIGKNCEQPGTILHELVHAIGFWHEQSRPDRDKYVRINYENIASGFSDQFDKFDWQTIDDLGKDYDFKSIMHYDRFAYSKNQLPTIEAIHDPNLKFGNQKKRLSESDVIEINALYDCNTNYHGWTAWSPFTPCDKNCMKTRQRYCYHPKNDYTQCVGANPYGIQKEQQRCTKCPVPIDGHWGKWGPWTPCSATCDDGGSKRTRQCNNPAPAHGGKSCPGSNEEDKLCMVKRCILDADDTDFEDNRMGIWTNSKQDNFDWTLLKGHTQTMDTGPLHDHTSGKGYYLYTESSAPRVKGDKAILSTRWLPYVPGGQCVKFAYHMFGKETGSLGLKLELHGRDTKYYIFYKKESQGNEWKRGVGRIDPPASVGYRLSFEAVLGGTGYSDMAIDDVYIDPGHCDCQDDYVSCKKWAASGECSKNADWMAKHCKRSCQKCTKVIPTSMFSEIQTVPLCSDKDPFQCPLWADRGECTANPVYMNKNCAKSCGICGCKDSDPVQCPLWAAKGICKNNPAFMLVKCIKSCNVCRCHDKVISCLLWASKGECTKNPKYMKSNCRRSCKVCK</sequence>
<evidence type="ECO:0000256" key="4">
    <source>
        <dbReference type="ARBA" id="ARBA00022670"/>
    </source>
</evidence>
<proteinExistence type="predicted"/>
<feature type="domain" description="MAM" evidence="15">
    <location>
        <begin position="383"/>
        <end position="546"/>
    </location>
</feature>
<dbReference type="RefSeq" id="XP_031565641.1">
    <property type="nucleotide sequence ID" value="XM_031709781.1"/>
</dbReference>
<dbReference type="SMART" id="SM00209">
    <property type="entry name" value="TSP1"/>
    <property type="match status" value="2"/>
</dbReference>
<reference evidence="19" key="1">
    <citation type="submission" date="2025-08" db="UniProtKB">
        <authorList>
            <consortium name="RefSeq"/>
        </authorList>
    </citation>
    <scope>IDENTIFICATION</scope>
    <source>
        <tissue evidence="19">Tentacle</tissue>
    </source>
</reference>
<evidence type="ECO:0000256" key="6">
    <source>
        <dbReference type="ARBA" id="ARBA00022737"/>
    </source>
</evidence>
<keyword evidence="13 14" id="KW-0479">Metal-binding</keyword>
<keyword evidence="11" id="KW-0325">Glycoprotein</keyword>
<dbReference type="GO" id="GO:0006508">
    <property type="term" value="P:proteolysis"/>
    <property type="evidence" value="ECO:0007669"/>
    <property type="project" value="UniProtKB-KW"/>
</dbReference>
<evidence type="ECO:0000259" key="15">
    <source>
        <dbReference type="PROSITE" id="PS50060"/>
    </source>
</evidence>
<evidence type="ECO:0000259" key="16">
    <source>
        <dbReference type="PROSITE" id="PS51670"/>
    </source>
</evidence>
<comment type="caution">
    <text evidence="12">Lacks conserved residue(s) required for the propagation of feature annotation.</text>
</comment>
<dbReference type="Proteomes" id="UP000515163">
    <property type="component" value="Unplaced"/>
</dbReference>
<dbReference type="Gene3D" id="1.10.10.1940">
    <property type="match status" value="2"/>
</dbReference>
<keyword evidence="6" id="KW-0677">Repeat</keyword>
<dbReference type="InParanoid" id="A0A6P8IG11"/>
<dbReference type="PROSITE" id="PS51670">
    <property type="entry name" value="SHKT"/>
    <property type="match status" value="3"/>
</dbReference>
<dbReference type="Gene3D" id="3.40.390.10">
    <property type="entry name" value="Collagenase (Catalytic Domain)"/>
    <property type="match status" value="1"/>
</dbReference>
<dbReference type="SMART" id="SM00137">
    <property type="entry name" value="MAM"/>
    <property type="match status" value="1"/>
</dbReference>
<evidence type="ECO:0000256" key="2">
    <source>
        <dbReference type="ARBA" id="ARBA00004167"/>
    </source>
</evidence>
<dbReference type="InterPro" id="IPR003582">
    <property type="entry name" value="ShKT_dom"/>
</dbReference>
<dbReference type="CDD" id="cd06263">
    <property type="entry name" value="MAM"/>
    <property type="match status" value="1"/>
</dbReference>
<dbReference type="InterPro" id="IPR013320">
    <property type="entry name" value="ConA-like_dom_sf"/>
</dbReference>
<dbReference type="Gene3D" id="2.20.100.10">
    <property type="entry name" value="Thrombospondin type-1 (TSP1) repeat"/>
    <property type="match status" value="1"/>
</dbReference>
<dbReference type="OrthoDB" id="5958694at2759"/>
<dbReference type="InterPro" id="IPR036383">
    <property type="entry name" value="TSP1_rpt_sf"/>
</dbReference>
<dbReference type="FunFam" id="2.20.100.10:FF:000007">
    <property type="entry name" value="Thrombospondin 1"/>
    <property type="match status" value="1"/>
</dbReference>